<dbReference type="InterPro" id="IPR011006">
    <property type="entry name" value="CheY-like_superfamily"/>
</dbReference>
<feature type="modified residue" description="4-aspartylphosphate" evidence="1">
    <location>
        <position position="57"/>
    </location>
</feature>
<accession>A0A3B9GYP3</accession>
<dbReference type="EMBL" id="DMAN01000205">
    <property type="protein sequence ID" value="HAE27336.1"/>
    <property type="molecule type" value="Genomic_DNA"/>
</dbReference>
<dbReference type="GO" id="GO:0000160">
    <property type="term" value="P:phosphorelay signal transduction system"/>
    <property type="evidence" value="ECO:0007669"/>
    <property type="project" value="InterPro"/>
</dbReference>
<dbReference type="Pfam" id="PF00072">
    <property type="entry name" value="Response_reg"/>
    <property type="match status" value="1"/>
</dbReference>
<dbReference type="Gene3D" id="3.40.50.2300">
    <property type="match status" value="1"/>
</dbReference>
<dbReference type="PROSITE" id="PS50110">
    <property type="entry name" value="RESPONSE_REGULATORY"/>
    <property type="match status" value="1"/>
</dbReference>
<evidence type="ECO:0000313" key="4">
    <source>
        <dbReference type="Proteomes" id="UP000259610"/>
    </source>
</evidence>
<evidence type="ECO:0000256" key="1">
    <source>
        <dbReference type="PROSITE-ProRule" id="PRU00169"/>
    </source>
</evidence>
<organism evidence="3 4">
    <name type="scientific">Hyphomonas adhaerens</name>
    <dbReference type="NCBI Taxonomy" id="81029"/>
    <lineage>
        <taxon>Bacteria</taxon>
        <taxon>Pseudomonadati</taxon>
        <taxon>Pseudomonadota</taxon>
        <taxon>Alphaproteobacteria</taxon>
        <taxon>Hyphomonadales</taxon>
        <taxon>Hyphomonadaceae</taxon>
        <taxon>Hyphomonas</taxon>
    </lineage>
</organism>
<feature type="non-terminal residue" evidence="3">
    <location>
        <position position="105"/>
    </location>
</feature>
<keyword evidence="1" id="KW-0597">Phosphoprotein</keyword>
<dbReference type="Proteomes" id="UP000259610">
    <property type="component" value="Unassembled WGS sequence"/>
</dbReference>
<evidence type="ECO:0000259" key="2">
    <source>
        <dbReference type="PROSITE" id="PS50110"/>
    </source>
</evidence>
<protein>
    <submittedName>
        <fullName evidence="3">Response regulator</fullName>
    </submittedName>
</protein>
<evidence type="ECO:0000313" key="3">
    <source>
        <dbReference type="EMBL" id="HAE27336.1"/>
    </source>
</evidence>
<gene>
    <name evidence="3" type="ORF">DCG58_09265</name>
</gene>
<sequence length="105" mass="11563">MTCGGCTILLVEDEFLIALDVQMRLQEAGYNVLDPVASVEEAMSVLDKTPVCVAILDMNIRGSTSLPIAQRLEAEGKPFIFLSGNDTYHLQEKYSDRSVLTKPID</sequence>
<name>A0A3B9GYP3_9PROT</name>
<reference evidence="3 4" key="1">
    <citation type="journal article" date="2018" name="Nat. Biotechnol.">
        <title>A standardized bacterial taxonomy based on genome phylogeny substantially revises the tree of life.</title>
        <authorList>
            <person name="Parks D.H."/>
            <person name="Chuvochina M."/>
            <person name="Waite D.W."/>
            <person name="Rinke C."/>
            <person name="Skarshewski A."/>
            <person name="Chaumeil P.A."/>
            <person name="Hugenholtz P."/>
        </authorList>
    </citation>
    <scope>NUCLEOTIDE SEQUENCE [LARGE SCALE GENOMIC DNA]</scope>
    <source>
        <strain evidence="3">UBA8733</strain>
    </source>
</reference>
<proteinExistence type="predicted"/>
<dbReference type="InterPro" id="IPR001789">
    <property type="entry name" value="Sig_transdc_resp-reg_receiver"/>
</dbReference>
<comment type="caution">
    <text evidence="3">The sequence shown here is derived from an EMBL/GenBank/DDBJ whole genome shotgun (WGS) entry which is preliminary data.</text>
</comment>
<feature type="domain" description="Response regulatory" evidence="2">
    <location>
        <begin position="7"/>
        <end position="105"/>
    </location>
</feature>
<dbReference type="AlphaFoldDB" id="A0A3B9GYP3"/>
<dbReference type="SUPFAM" id="SSF52172">
    <property type="entry name" value="CheY-like"/>
    <property type="match status" value="1"/>
</dbReference>